<evidence type="ECO:0000313" key="1">
    <source>
        <dbReference type="EMBL" id="ALP95526.1"/>
    </source>
</evidence>
<name>A0A0S2W854_9FIRM</name>
<dbReference type="EMBL" id="CP011307">
    <property type="protein sequence ID" value="ALP95526.1"/>
    <property type="molecule type" value="Genomic_DNA"/>
</dbReference>
<evidence type="ECO:0000313" key="2">
    <source>
        <dbReference type="Proteomes" id="UP000064844"/>
    </source>
</evidence>
<reference evidence="1 2" key="1">
    <citation type="journal article" date="2015" name="Nat. Commun.">
        <title>Production of butyrate from lysine and the Amadori product fructoselysine by a human gut commensal.</title>
        <authorList>
            <person name="Bui T.P."/>
            <person name="Ritari J."/>
            <person name="Boeren S."/>
            <person name="de Waard P."/>
            <person name="Plugge C.M."/>
            <person name="de Vos W.M."/>
        </authorList>
    </citation>
    <scope>NUCLEOTIDE SEQUENCE [LARGE SCALE GENOMIC DNA]</scope>
    <source>
        <strain evidence="1 2">AF211</strain>
    </source>
</reference>
<keyword evidence="2" id="KW-1185">Reference proteome</keyword>
<accession>A0A0S2W854</accession>
<gene>
    <name evidence="1" type="ORF">IB211_03135c</name>
</gene>
<dbReference type="KEGG" id="ibu:IB211_03135c"/>
<protein>
    <submittedName>
        <fullName evidence="1">Uncharacterized protein</fullName>
    </submittedName>
</protein>
<dbReference type="STRING" id="1297617.IB211_03135c"/>
<proteinExistence type="predicted"/>
<sequence length="48" mass="5795">MPRIDENVKFPFAKKKEEKINLKEIRPENIVPVKRHRRIEGHGILVYQ</sequence>
<reference evidence="2" key="2">
    <citation type="submission" date="2015-04" db="EMBL/GenBank/DDBJ databases">
        <title>A butyrogenic pathway from the amino acid lysine in a human gut commensal.</title>
        <authorList>
            <person name="de Vos W.M."/>
            <person name="Bui N.T.P."/>
            <person name="Plugge C.M."/>
            <person name="Ritari J."/>
        </authorList>
    </citation>
    <scope>NUCLEOTIDE SEQUENCE [LARGE SCALE GENOMIC DNA]</scope>
    <source>
        <strain evidence="2">AF211</strain>
    </source>
</reference>
<dbReference type="AlphaFoldDB" id="A0A0S2W854"/>
<dbReference type="Proteomes" id="UP000064844">
    <property type="component" value="Chromosome"/>
</dbReference>
<organism evidence="1 2">
    <name type="scientific">Intestinimonas butyriciproducens</name>
    <dbReference type="NCBI Taxonomy" id="1297617"/>
    <lineage>
        <taxon>Bacteria</taxon>
        <taxon>Bacillati</taxon>
        <taxon>Bacillota</taxon>
        <taxon>Clostridia</taxon>
        <taxon>Eubacteriales</taxon>
        <taxon>Intestinimonas</taxon>
    </lineage>
</organism>